<keyword evidence="4" id="KW-1185">Reference proteome</keyword>
<dbReference type="GO" id="GO:0009244">
    <property type="term" value="P:lipopolysaccharide core region biosynthetic process"/>
    <property type="evidence" value="ECO:0007669"/>
    <property type="project" value="TreeGrafter"/>
</dbReference>
<evidence type="ECO:0000256" key="2">
    <source>
        <dbReference type="ARBA" id="ARBA00022679"/>
    </source>
</evidence>
<accession>A0A1N6FJ60</accession>
<dbReference type="GO" id="GO:0008713">
    <property type="term" value="F:ADP-heptose-lipopolysaccharide heptosyltransferase activity"/>
    <property type="evidence" value="ECO:0007669"/>
    <property type="project" value="TreeGrafter"/>
</dbReference>
<evidence type="ECO:0000313" key="3">
    <source>
        <dbReference type="EMBL" id="SIN95311.1"/>
    </source>
</evidence>
<proteinExistence type="predicted"/>
<evidence type="ECO:0000313" key="4">
    <source>
        <dbReference type="Proteomes" id="UP000184694"/>
    </source>
</evidence>
<dbReference type="AlphaFoldDB" id="A0A1N6FJ60"/>
<dbReference type="STRING" id="1121457.SAMN02745161_1342"/>
<dbReference type="PANTHER" id="PTHR30160">
    <property type="entry name" value="TETRAACYLDISACCHARIDE 4'-KINASE-RELATED"/>
    <property type="match status" value="1"/>
</dbReference>
<sequence>MTDSTLSLDSKKVKKILVCQLRQIGDVMLSTPVAELLAKKFPDAEIHYFTEKKCVPVLQNNPYISKIWALDKKELSNIIKEFAFYRKVARQGYDLMIGLQHLPRVRWVSYLTDAPVKLSYRSSWINDIGYTHLTKSKSGYASESKAAILAPLGIEWNCTPPKLFLTEQERDAMSARLKEWGVTDEHRIITIDATHHDIGRKYPAENYAKVISLLAEKHKELRFVLLAGPGEEGIFDEVLSACETPEAVIVPSPSLQLREVAACQERSILHFGNCSAPRHMAVAVGTPTFVPLGSSSDSWRFPSDEHVTIKSDIECCPCDSTSCAIGYKCLTELDPEYVATKILEHINCVSV</sequence>
<dbReference type="EMBL" id="FSRG01000004">
    <property type="protein sequence ID" value="SIN95311.1"/>
    <property type="molecule type" value="Genomic_DNA"/>
</dbReference>
<dbReference type="InterPro" id="IPR002201">
    <property type="entry name" value="Glyco_trans_9"/>
</dbReference>
<keyword evidence="2 3" id="KW-0808">Transferase</keyword>
<dbReference type="Proteomes" id="UP000184694">
    <property type="component" value="Unassembled WGS sequence"/>
</dbReference>
<reference evidence="4" key="1">
    <citation type="submission" date="2016-11" db="EMBL/GenBank/DDBJ databases">
        <authorList>
            <person name="Varghese N."/>
            <person name="Submissions S."/>
        </authorList>
    </citation>
    <scope>NUCLEOTIDE SEQUENCE [LARGE SCALE GENOMIC DNA]</scope>
    <source>
        <strain evidence="4">DSM 17456</strain>
    </source>
</reference>
<dbReference type="SUPFAM" id="SSF53756">
    <property type="entry name" value="UDP-Glycosyltransferase/glycogen phosphorylase"/>
    <property type="match status" value="1"/>
</dbReference>
<dbReference type="OrthoDB" id="9760688at2"/>
<dbReference type="PANTHER" id="PTHR30160:SF1">
    <property type="entry name" value="LIPOPOLYSACCHARIDE 1,2-N-ACETYLGLUCOSAMINETRANSFERASE-RELATED"/>
    <property type="match status" value="1"/>
</dbReference>
<dbReference type="RefSeq" id="WP_074216168.1">
    <property type="nucleotide sequence ID" value="NZ_FSRG01000004.1"/>
</dbReference>
<dbReference type="GO" id="GO:0005829">
    <property type="term" value="C:cytosol"/>
    <property type="evidence" value="ECO:0007669"/>
    <property type="project" value="TreeGrafter"/>
</dbReference>
<dbReference type="Pfam" id="PF01075">
    <property type="entry name" value="Glyco_transf_9"/>
    <property type="match status" value="1"/>
</dbReference>
<gene>
    <name evidence="3" type="ORF">SAMN02745161_1342</name>
</gene>
<evidence type="ECO:0000256" key="1">
    <source>
        <dbReference type="ARBA" id="ARBA00022676"/>
    </source>
</evidence>
<dbReference type="Gene3D" id="3.40.50.2000">
    <property type="entry name" value="Glycogen Phosphorylase B"/>
    <property type="match status" value="2"/>
</dbReference>
<dbReference type="InterPro" id="IPR051199">
    <property type="entry name" value="LPS_LOS_Heptosyltrfase"/>
</dbReference>
<name>A0A1N6FJ60_9BACT</name>
<keyword evidence="1" id="KW-0328">Glycosyltransferase</keyword>
<protein>
    <submittedName>
        <fullName evidence="3">Heptosyltransferase-3</fullName>
    </submittedName>
</protein>
<dbReference type="CDD" id="cd03789">
    <property type="entry name" value="GT9_LPS_heptosyltransferase"/>
    <property type="match status" value="1"/>
</dbReference>
<organism evidence="3 4">
    <name type="scientific">Halodesulfovibrio marinisediminis DSM 17456</name>
    <dbReference type="NCBI Taxonomy" id="1121457"/>
    <lineage>
        <taxon>Bacteria</taxon>
        <taxon>Pseudomonadati</taxon>
        <taxon>Thermodesulfobacteriota</taxon>
        <taxon>Desulfovibrionia</taxon>
        <taxon>Desulfovibrionales</taxon>
        <taxon>Desulfovibrionaceae</taxon>
        <taxon>Halodesulfovibrio</taxon>
    </lineage>
</organism>